<dbReference type="InterPro" id="IPR005225">
    <property type="entry name" value="Small_GTP-bd"/>
</dbReference>
<feature type="binding site" evidence="6">
    <location>
        <begin position="260"/>
        <end position="266"/>
    </location>
    <ligand>
        <name>GTP</name>
        <dbReference type="ChEBI" id="CHEBI:37565"/>
    </ligand>
</feature>
<keyword evidence="4 6" id="KW-0630">Potassium</keyword>
<dbReference type="Pfam" id="PF01926">
    <property type="entry name" value="MMR_HSR1"/>
    <property type="match status" value="1"/>
</dbReference>
<dbReference type="InterPro" id="IPR004520">
    <property type="entry name" value="GTPase_MnmE"/>
</dbReference>
<feature type="binding site" evidence="6">
    <location>
        <position position="265"/>
    </location>
    <ligand>
        <name>K(+)</name>
        <dbReference type="ChEBI" id="CHEBI:29103"/>
    </ligand>
</feature>
<feature type="binding site" evidence="6">
    <location>
        <position position="24"/>
    </location>
    <ligand>
        <name>(6S)-5-formyl-5,6,7,8-tetrahydrofolate</name>
        <dbReference type="ChEBI" id="CHEBI:57457"/>
    </ligand>
</feature>
<dbReference type="InterPro" id="IPR025867">
    <property type="entry name" value="MnmE_helical"/>
</dbReference>
<dbReference type="EC" id="3.6.-.-" evidence="6"/>
<dbReference type="RefSeq" id="WP_130609102.1">
    <property type="nucleotide sequence ID" value="NZ_AP019368.1"/>
</dbReference>
<dbReference type="NCBIfam" id="TIGR00231">
    <property type="entry name" value="small_GTP"/>
    <property type="match status" value="1"/>
</dbReference>
<evidence type="ECO:0000313" key="12">
    <source>
        <dbReference type="Proteomes" id="UP000291236"/>
    </source>
</evidence>
<feature type="binding site" evidence="6">
    <location>
        <position position="266"/>
    </location>
    <ligand>
        <name>Mg(2+)</name>
        <dbReference type="ChEBI" id="CHEBI:18420"/>
    </ligand>
</feature>
<keyword evidence="2 6" id="KW-0819">tRNA processing</keyword>
<organism evidence="11 12">
    <name type="scientific">Fluviispira sanaruensis</name>
    <dbReference type="NCBI Taxonomy" id="2493639"/>
    <lineage>
        <taxon>Bacteria</taxon>
        <taxon>Pseudomonadati</taxon>
        <taxon>Bdellovibrionota</taxon>
        <taxon>Oligoflexia</taxon>
        <taxon>Silvanigrellales</taxon>
        <taxon>Silvanigrellaceae</taxon>
        <taxon>Fluviispira</taxon>
    </lineage>
</organism>
<evidence type="ECO:0000256" key="1">
    <source>
        <dbReference type="ARBA" id="ARBA00011043"/>
    </source>
</evidence>
<dbReference type="InterPro" id="IPR018948">
    <property type="entry name" value="GTP-bd_TrmE_N"/>
</dbReference>
<keyword evidence="3 6" id="KW-0547">Nucleotide-binding</keyword>
<keyword evidence="6" id="KW-0963">Cytoplasm</keyword>
<evidence type="ECO:0000256" key="6">
    <source>
        <dbReference type="HAMAP-Rule" id="MF_00379"/>
    </source>
</evidence>
<feature type="binding site" evidence="6">
    <location>
        <begin position="241"/>
        <end position="246"/>
    </location>
    <ligand>
        <name>GTP</name>
        <dbReference type="ChEBI" id="CHEBI:37565"/>
    </ligand>
</feature>
<dbReference type="GO" id="GO:0002098">
    <property type="term" value="P:tRNA wobble uridine modification"/>
    <property type="evidence" value="ECO:0007669"/>
    <property type="project" value="TreeGrafter"/>
</dbReference>
<comment type="similarity">
    <text evidence="1 6 7">Belongs to the TRAFAC class TrmE-Era-EngA-EngB-Septin-like GTPase superfamily. TrmE GTPase family.</text>
</comment>
<feature type="binding site" evidence="6">
    <location>
        <position position="135"/>
    </location>
    <ligand>
        <name>(6S)-5-formyl-5,6,7,8-tetrahydrofolate</name>
        <dbReference type="ChEBI" id="CHEBI:57457"/>
    </ligand>
</feature>
<dbReference type="GO" id="GO:0005737">
    <property type="term" value="C:cytoplasm"/>
    <property type="evidence" value="ECO:0007669"/>
    <property type="project" value="UniProtKB-SubCell"/>
</dbReference>
<evidence type="ECO:0000256" key="3">
    <source>
        <dbReference type="ARBA" id="ARBA00022741"/>
    </source>
</evidence>
<proteinExistence type="inferred from homology"/>
<dbReference type="InterPro" id="IPR031168">
    <property type="entry name" value="G_TrmE"/>
</dbReference>
<dbReference type="InterPro" id="IPR027368">
    <property type="entry name" value="MnmE_dom2"/>
</dbReference>
<dbReference type="GO" id="GO:0030488">
    <property type="term" value="P:tRNA methylation"/>
    <property type="evidence" value="ECO:0007669"/>
    <property type="project" value="TreeGrafter"/>
</dbReference>
<evidence type="ECO:0000259" key="8">
    <source>
        <dbReference type="Pfam" id="PF01926"/>
    </source>
</evidence>
<evidence type="ECO:0000256" key="5">
    <source>
        <dbReference type="ARBA" id="ARBA00023134"/>
    </source>
</evidence>
<dbReference type="Gene3D" id="1.20.120.430">
    <property type="entry name" value="tRNA modification GTPase MnmE domain 2"/>
    <property type="match status" value="1"/>
</dbReference>
<comment type="subunit">
    <text evidence="6">Homodimer. Heterotetramer of two MnmE and two MnmG subunits.</text>
</comment>
<dbReference type="OrthoDB" id="5288128at2"/>
<comment type="subcellular location">
    <subcellularLocation>
        <location evidence="6">Cytoplasm</location>
    </subcellularLocation>
</comment>
<keyword evidence="6" id="KW-0460">Magnesium</keyword>
<dbReference type="SUPFAM" id="SSF52540">
    <property type="entry name" value="P-loop containing nucleoside triphosphate hydrolases"/>
    <property type="match status" value="1"/>
</dbReference>
<dbReference type="InterPro" id="IPR027417">
    <property type="entry name" value="P-loop_NTPase"/>
</dbReference>
<dbReference type="GO" id="GO:0003924">
    <property type="term" value="F:GTPase activity"/>
    <property type="evidence" value="ECO:0007669"/>
    <property type="project" value="UniProtKB-UniRule"/>
</dbReference>
<keyword evidence="12" id="KW-1185">Reference proteome</keyword>
<evidence type="ECO:0000256" key="4">
    <source>
        <dbReference type="ARBA" id="ARBA00022958"/>
    </source>
</evidence>
<dbReference type="Proteomes" id="UP000291236">
    <property type="component" value="Chromosome"/>
</dbReference>
<dbReference type="GO" id="GO:0005525">
    <property type="term" value="F:GTP binding"/>
    <property type="evidence" value="ECO:0007669"/>
    <property type="project" value="UniProtKB-UniRule"/>
</dbReference>
<dbReference type="Gene3D" id="3.30.1360.120">
    <property type="entry name" value="Probable tRNA modification gtpase trme, domain 1"/>
    <property type="match status" value="1"/>
</dbReference>
<dbReference type="AlphaFoldDB" id="A0A4P2VWP1"/>
<dbReference type="CDD" id="cd14858">
    <property type="entry name" value="TrmE_N"/>
    <property type="match status" value="1"/>
</dbReference>
<dbReference type="SUPFAM" id="SSF103025">
    <property type="entry name" value="Folate-binding domain"/>
    <property type="match status" value="1"/>
</dbReference>
<dbReference type="InterPro" id="IPR027266">
    <property type="entry name" value="TrmE/GcvT-like"/>
</dbReference>
<feature type="binding site" evidence="6">
    <location>
        <begin position="285"/>
        <end position="288"/>
    </location>
    <ligand>
        <name>GTP</name>
        <dbReference type="ChEBI" id="CHEBI:37565"/>
    </ligand>
</feature>
<gene>
    <name evidence="6" type="primary">mnmE</name>
    <name evidence="6" type="synonym">trmE</name>
    <name evidence="11" type="ORF">JCM31447_18250</name>
</gene>
<dbReference type="PANTHER" id="PTHR42714">
    <property type="entry name" value="TRNA MODIFICATION GTPASE GTPBP3"/>
    <property type="match status" value="1"/>
</dbReference>
<feature type="binding site" evidence="6">
    <location>
        <position position="260"/>
    </location>
    <ligand>
        <name>K(+)</name>
        <dbReference type="ChEBI" id="CHEBI:29103"/>
    </ligand>
</feature>
<comment type="cofactor">
    <cofactor evidence="6">
        <name>K(+)</name>
        <dbReference type="ChEBI" id="CHEBI:29103"/>
    </cofactor>
    <text evidence="6">Binds 1 potassium ion per subunit.</text>
</comment>
<dbReference type="Gene3D" id="3.40.50.300">
    <property type="entry name" value="P-loop containing nucleotide triphosphate hydrolases"/>
    <property type="match status" value="1"/>
</dbReference>
<feature type="domain" description="MnmE helical" evidence="10">
    <location>
        <begin position="138"/>
        <end position="491"/>
    </location>
</feature>
<feature type="binding site" evidence="6">
    <location>
        <position position="96"/>
    </location>
    <ligand>
        <name>(6S)-5-formyl-5,6,7,8-tetrahydrofolate</name>
        <dbReference type="ChEBI" id="CHEBI:57457"/>
    </ligand>
</feature>
<dbReference type="Pfam" id="PF12631">
    <property type="entry name" value="MnmE_helical"/>
    <property type="match status" value="1"/>
</dbReference>
<comment type="function">
    <text evidence="6">Exhibits a very high intrinsic GTPase hydrolysis rate. Involved in the addition of a carboxymethylaminomethyl (cmnm) group at the wobble position (U34) of certain tRNAs, forming tRNA-cmnm(5)s(2)U34.</text>
</comment>
<keyword evidence="6" id="KW-0479">Metal-binding</keyword>
<keyword evidence="6" id="KW-0378">Hydrolase</keyword>
<dbReference type="HAMAP" id="MF_00379">
    <property type="entry name" value="GTPase_MnmE"/>
    <property type="match status" value="1"/>
</dbReference>
<accession>A0A4P2VWP1</accession>
<dbReference type="CDD" id="cd04164">
    <property type="entry name" value="trmE"/>
    <property type="match status" value="1"/>
</dbReference>
<evidence type="ECO:0000313" key="11">
    <source>
        <dbReference type="EMBL" id="BBH53382.1"/>
    </source>
</evidence>
<dbReference type="NCBIfam" id="TIGR00450">
    <property type="entry name" value="mnmE_trmE_thdF"/>
    <property type="match status" value="1"/>
</dbReference>
<keyword evidence="5 6" id="KW-0342">GTP-binding</keyword>
<comment type="caution">
    <text evidence="6">Lacks conserved residue(s) required for the propagation of feature annotation.</text>
</comment>
<reference evidence="11 12" key="1">
    <citation type="submission" date="2018-12" db="EMBL/GenBank/DDBJ databases">
        <title>Rubrispira sanarue gen. nov., sp., nov., a member of the order Silvanigrellales, isolated from a brackish lake in Hamamatsu Japan.</title>
        <authorList>
            <person name="Maejima Y."/>
            <person name="Iino T."/>
            <person name="Muraguchi Y."/>
            <person name="Fukuda K."/>
            <person name="Nojiri H."/>
            <person name="Ohkuma M."/>
            <person name="Moriuchi R."/>
            <person name="Dohra H."/>
            <person name="Kimbara K."/>
            <person name="Shintani M."/>
        </authorList>
    </citation>
    <scope>NUCLEOTIDE SEQUENCE [LARGE SCALE GENOMIC DNA]</scope>
    <source>
        <strain evidence="11 12">RF1110005</strain>
    </source>
</reference>
<sequence length="494" mass="54890">MNAHFQSIFALATPMGRSALHLHRLSGENVFAILSPYILSPHNKKSVDLVSLAKKSEGRACTRYVYIIDQEKNEIDDVVLTIFPAPKSYSGENIIEISVHGNPLISAKLQSLLRSIGMRDAQPGEFTQRAVLNGKIDLAQAEGINQLIHAETLGGVELARHTVDGVLSRETGDLRAQIISILAYLEAHIDFAPDEVGDYEPASLLPQIHAVIERLNKLHATFSSGLKMREGVKVVLLGKPNAGKSSLYNALLRYDRAIVTHIPGTTRDVLEDRLVIQNKDFVLLDTAGIRATEDEVERIGVERSLQSALSADVICLVIDIHKLDCSQIHDHILSEIIQFFSSVKLAEEQKIIPVVSKQDLLTDEQISMLHEFNQNFLKLTKDLEYKNCLNNNLVLISSVNTELLCKNLVNHHSLIIGEVSKKENPTLISVRQKDKVLNAINSLNECSKLIAIKDYPEKIASLINHSKHSLEEIVGEIHLDNVLDKIFSTFCIGK</sequence>
<feature type="binding site" evidence="6">
    <location>
        <position position="241"/>
    </location>
    <ligand>
        <name>K(+)</name>
        <dbReference type="ChEBI" id="CHEBI:29103"/>
    </ligand>
</feature>
<dbReference type="GO" id="GO:0046872">
    <property type="term" value="F:metal ion binding"/>
    <property type="evidence" value="ECO:0007669"/>
    <property type="project" value="UniProtKB-KW"/>
</dbReference>
<dbReference type="EMBL" id="AP019368">
    <property type="protein sequence ID" value="BBH53382.1"/>
    <property type="molecule type" value="Genomic_DNA"/>
</dbReference>
<feature type="binding site" evidence="6">
    <location>
        <position position="262"/>
    </location>
    <ligand>
        <name>K(+)</name>
        <dbReference type="ChEBI" id="CHEBI:29103"/>
    </ligand>
</feature>
<dbReference type="Pfam" id="PF10396">
    <property type="entry name" value="TrmE_N"/>
    <property type="match status" value="1"/>
</dbReference>
<dbReference type="PANTHER" id="PTHR42714:SF2">
    <property type="entry name" value="TRNA MODIFICATION GTPASE GTPBP3, MITOCHONDRIAL"/>
    <property type="match status" value="1"/>
</dbReference>
<evidence type="ECO:0000259" key="9">
    <source>
        <dbReference type="Pfam" id="PF10396"/>
    </source>
</evidence>
<evidence type="ECO:0000256" key="7">
    <source>
        <dbReference type="RuleBase" id="RU003313"/>
    </source>
</evidence>
<name>A0A4P2VWP1_FLUSA</name>
<dbReference type="KEGG" id="sbf:JCM31447_18250"/>
<feature type="domain" description="G" evidence="8">
    <location>
        <begin position="233"/>
        <end position="337"/>
    </location>
</feature>
<evidence type="ECO:0000256" key="2">
    <source>
        <dbReference type="ARBA" id="ARBA00022694"/>
    </source>
</evidence>
<dbReference type="InterPro" id="IPR006073">
    <property type="entry name" value="GTP-bd"/>
</dbReference>
<evidence type="ECO:0000259" key="10">
    <source>
        <dbReference type="Pfam" id="PF12631"/>
    </source>
</evidence>
<feature type="binding site" evidence="6">
    <location>
        <position position="245"/>
    </location>
    <ligand>
        <name>Mg(2+)</name>
        <dbReference type="ChEBI" id="CHEBI:18420"/>
    </ligand>
</feature>
<feature type="domain" description="GTP-binding protein TrmE N-terminal" evidence="9">
    <location>
        <begin position="8"/>
        <end position="135"/>
    </location>
</feature>
<protein>
    <recommendedName>
        <fullName evidence="6">tRNA modification GTPase MnmE</fullName>
        <ecNumber evidence="6">3.6.-.-</ecNumber>
    </recommendedName>
</protein>
<feature type="binding site" evidence="6">
    <location>
        <position position="494"/>
    </location>
    <ligand>
        <name>(6S)-5-formyl-5,6,7,8-tetrahydrofolate</name>
        <dbReference type="ChEBI" id="CHEBI:57457"/>
    </ligand>
</feature>